<dbReference type="EMBL" id="JNGI01000184">
    <property type="protein sequence ID" value="KNC88287.1"/>
    <property type="molecule type" value="Genomic_DNA"/>
</dbReference>
<keyword evidence="2" id="KW-1185">Reference proteome</keyword>
<sequence length="336" mass="38192">MDDIYYDVESEKQAFELLESYLSGNGLPDKISFNGWPSLTIRLTGEKFNKSLTPSVMKGFVEMQSQINKSYALAKYGTPDVRRLTKEELDALEIEVTVEQGSSLVEINIDGFLTKLTQELAGKMNATEIVFTVLGAAVIWGGVTVFKRFLDNRKDTRLAEIAKDGDKEHLRTMQVMSQEETKRLQVISEMIAQKPLLDNMDRMSYDAKTTMVKSFVRSDTAEIDGVTIDSETAKELVTNARRRSVEMRIDGIYRIEEVNNTDPESFKVKVRRVDTDQRMTCVVQDIFLDESGNKEALQRAEWERKPVHLSINAKHVDGDIKSAVILYVKDVEKKPE</sequence>
<reference evidence="1 2" key="1">
    <citation type="journal article" date="2015" name="Appl. Environ. Microbiol.">
        <title>The Enterobacterium Trabulsiella odontotermitis Presents Novel Adaptations Related to Its Association with Fungus-Growing Termites.</title>
        <authorList>
            <person name="Sapountzis P."/>
            <person name="Gruntjes T."/>
            <person name="Otani S."/>
            <person name="Estevez J."/>
            <person name="da Costa R.R."/>
            <person name="Plunkett G.3rd."/>
            <person name="Perna N.T."/>
            <person name="Poulsen M."/>
        </authorList>
    </citation>
    <scope>NUCLEOTIDE SEQUENCE [LARGE SCALE GENOMIC DNA]</scope>
    <source>
        <strain evidence="1 2">12</strain>
    </source>
</reference>
<dbReference type="Proteomes" id="UP000037393">
    <property type="component" value="Unassembled WGS sequence"/>
</dbReference>
<proteinExistence type="predicted"/>
<evidence type="ECO:0000313" key="1">
    <source>
        <dbReference type="EMBL" id="KNC88287.1"/>
    </source>
</evidence>
<dbReference type="PATRIC" id="fig|379893.4.peg.2289"/>
<dbReference type="RefSeq" id="WP_049858287.1">
    <property type="nucleotide sequence ID" value="NZ_JNGI01000184.1"/>
</dbReference>
<gene>
    <name evidence="1" type="ORF">GM31_11245</name>
</gene>
<organism evidence="1 2">
    <name type="scientific">Trabulsiella odontotermitis</name>
    <dbReference type="NCBI Taxonomy" id="379893"/>
    <lineage>
        <taxon>Bacteria</taxon>
        <taxon>Pseudomonadati</taxon>
        <taxon>Pseudomonadota</taxon>
        <taxon>Gammaproteobacteria</taxon>
        <taxon>Enterobacterales</taxon>
        <taxon>Enterobacteriaceae</taxon>
        <taxon>Trabulsiella</taxon>
    </lineage>
</organism>
<protein>
    <submittedName>
        <fullName evidence="1">Uncharacterized protein</fullName>
    </submittedName>
</protein>
<comment type="caution">
    <text evidence="1">The sequence shown here is derived from an EMBL/GenBank/DDBJ whole genome shotgun (WGS) entry which is preliminary data.</text>
</comment>
<accession>A0A0L0GH02</accession>
<dbReference type="AlphaFoldDB" id="A0A0L0GH02"/>
<dbReference type="OrthoDB" id="6637242at2"/>
<evidence type="ECO:0000313" key="2">
    <source>
        <dbReference type="Proteomes" id="UP000037393"/>
    </source>
</evidence>
<name>A0A0L0GH02_9ENTR</name>